<evidence type="ECO:0000313" key="1">
    <source>
        <dbReference type="EMBL" id="GAA1854345.1"/>
    </source>
</evidence>
<evidence type="ECO:0000313" key="2">
    <source>
        <dbReference type="Proteomes" id="UP001501094"/>
    </source>
</evidence>
<sequence>MATYDDVERLVAKLPEVSEGTRFHHRTWYVAGKAFAWERPFTKADLRRFGEAPVPPGPILAVGTDDLQDKEAILAAARPGFFTIQHFDGFPGVLIQLDAVSDENLAEALEDAWLAKAPPALAERHLRA</sequence>
<dbReference type="GO" id="GO:0003677">
    <property type="term" value="F:DNA binding"/>
    <property type="evidence" value="ECO:0007669"/>
    <property type="project" value="UniProtKB-KW"/>
</dbReference>
<dbReference type="EMBL" id="BAAANL010000001">
    <property type="protein sequence ID" value="GAA1854345.1"/>
    <property type="molecule type" value="Genomic_DNA"/>
</dbReference>
<keyword evidence="1" id="KW-0238">DNA-binding</keyword>
<comment type="caution">
    <text evidence="1">The sequence shown here is derived from an EMBL/GenBank/DDBJ whole genome shotgun (WGS) entry which is preliminary data.</text>
</comment>
<dbReference type="InterPro" id="IPR058532">
    <property type="entry name" value="YjbR/MT2646/Rv2570-like"/>
</dbReference>
<dbReference type="Pfam" id="PF04237">
    <property type="entry name" value="YjbR"/>
    <property type="match status" value="1"/>
</dbReference>
<gene>
    <name evidence="1" type="ORF">GCM10009751_08920</name>
</gene>
<organism evidence="1 2">
    <name type="scientific">Myceligenerans crystallogenes</name>
    <dbReference type="NCBI Taxonomy" id="316335"/>
    <lineage>
        <taxon>Bacteria</taxon>
        <taxon>Bacillati</taxon>
        <taxon>Actinomycetota</taxon>
        <taxon>Actinomycetes</taxon>
        <taxon>Micrococcales</taxon>
        <taxon>Promicromonosporaceae</taxon>
        <taxon>Myceligenerans</taxon>
    </lineage>
</organism>
<keyword evidence="2" id="KW-1185">Reference proteome</keyword>
<reference evidence="1 2" key="1">
    <citation type="journal article" date="2019" name="Int. J. Syst. Evol. Microbiol.">
        <title>The Global Catalogue of Microorganisms (GCM) 10K type strain sequencing project: providing services to taxonomists for standard genome sequencing and annotation.</title>
        <authorList>
            <consortium name="The Broad Institute Genomics Platform"/>
            <consortium name="The Broad Institute Genome Sequencing Center for Infectious Disease"/>
            <person name="Wu L."/>
            <person name="Ma J."/>
        </authorList>
    </citation>
    <scope>NUCLEOTIDE SEQUENCE [LARGE SCALE GENOMIC DNA]</scope>
    <source>
        <strain evidence="1 2">JCM 14326</strain>
    </source>
</reference>
<protein>
    <submittedName>
        <fullName evidence="1">MmcQ/YjbR family DNA-binding protein</fullName>
    </submittedName>
</protein>
<dbReference type="RefSeq" id="WP_344099901.1">
    <property type="nucleotide sequence ID" value="NZ_BAAANL010000001.1"/>
</dbReference>
<proteinExistence type="predicted"/>
<accession>A0ABN2N703</accession>
<name>A0ABN2N703_9MICO</name>
<dbReference type="Proteomes" id="UP001501094">
    <property type="component" value="Unassembled WGS sequence"/>
</dbReference>